<dbReference type="STRING" id="1165861.A0A0L0VAF5"/>
<sequence>MSYLIIRLTHSRFTKGTQTLSSLSLLDTSLSLLDTSGDPSKWEDVFPAALFSTRIHVSNSSVFSPFELLYDMKHCLPQDRQHMIAAEPALPGHVELKSCINELNKTRTTVTGNTAVRALKNKEVFDGETSFARDLNGLVLGQSVKLCNKKHTKGDPKWFGPFTIIKVLDNNVYIVANHEGVEYPRPVNGNSLKPVALWSLIVNDMWATPPAIAQGERRANAKVAWDLIKKLSL</sequence>
<name>A0A0L0VAF5_9BASI</name>
<dbReference type="EMBL" id="AJIL01000084">
    <property type="protein sequence ID" value="KNE96258.1"/>
    <property type="molecule type" value="Genomic_DNA"/>
</dbReference>
<gene>
    <name evidence="1" type="ORF">PSTG_10381</name>
</gene>
<comment type="caution">
    <text evidence="1">The sequence shown here is derived from an EMBL/GenBank/DDBJ whole genome shotgun (WGS) entry which is preliminary data.</text>
</comment>
<evidence type="ECO:0000313" key="2">
    <source>
        <dbReference type="Proteomes" id="UP000054564"/>
    </source>
</evidence>
<dbReference type="OrthoDB" id="8041940at2759"/>
<evidence type="ECO:0000313" key="1">
    <source>
        <dbReference type="EMBL" id="KNE96258.1"/>
    </source>
</evidence>
<organism evidence="1 2">
    <name type="scientific">Puccinia striiformis f. sp. tritici PST-78</name>
    <dbReference type="NCBI Taxonomy" id="1165861"/>
    <lineage>
        <taxon>Eukaryota</taxon>
        <taxon>Fungi</taxon>
        <taxon>Dikarya</taxon>
        <taxon>Basidiomycota</taxon>
        <taxon>Pucciniomycotina</taxon>
        <taxon>Pucciniomycetes</taxon>
        <taxon>Pucciniales</taxon>
        <taxon>Pucciniaceae</taxon>
        <taxon>Puccinia</taxon>
    </lineage>
</organism>
<dbReference type="AlphaFoldDB" id="A0A0L0VAF5"/>
<proteinExistence type="predicted"/>
<protein>
    <submittedName>
        <fullName evidence="1">Uncharacterized protein</fullName>
    </submittedName>
</protein>
<reference evidence="2" key="1">
    <citation type="submission" date="2014-03" db="EMBL/GenBank/DDBJ databases">
        <title>The Genome Sequence of Puccinia striiformis f. sp. tritici PST-78.</title>
        <authorList>
            <consortium name="The Broad Institute Genome Sequencing Platform"/>
            <person name="Cuomo C."/>
            <person name="Hulbert S."/>
            <person name="Chen X."/>
            <person name="Walker B."/>
            <person name="Young S.K."/>
            <person name="Zeng Q."/>
            <person name="Gargeya S."/>
            <person name="Fitzgerald M."/>
            <person name="Haas B."/>
            <person name="Abouelleil A."/>
            <person name="Alvarado L."/>
            <person name="Arachchi H.M."/>
            <person name="Berlin A.M."/>
            <person name="Chapman S.B."/>
            <person name="Goldberg J."/>
            <person name="Griggs A."/>
            <person name="Gujja S."/>
            <person name="Hansen M."/>
            <person name="Howarth C."/>
            <person name="Imamovic A."/>
            <person name="Larimer J."/>
            <person name="McCowan C."/>
            <person name="Montmayeur A."/>
            <person name="Murphy C."/>
            <person name="Neiman D."/>
            <person name="Pearson M."/>
            <person name="Priest M."/>
            <person name="Roberts A."/>
            <person name="Saif S."/>
            <person name="Shea T."/>
            <person name="Sisk P."/>
            <person name="Sykes S."/>
            <person name="Wortman J."/>
            <person name="Nusbaum C."/>
            <person name="Birren B."/>
        </authorList>
    </citation>
    <scope>NUCLEOTIDE SEQUENCE [LARGE SCALE GENOMIC DNA]</scope>
    <source>
        <strain evidence="2">race PST-78</strain>
    </source>
</reference>
<accession>A0A0L0VAF5</accession>
<dbReference type="Proteomes" id="UP000054564">
    <property type="component" value="Unassembled WGS sequence"/>
</dbReference>
<keyword evidence="2" id="KW-1185">Reference proteome</keyword>